<keyword evidence="3" id="KW-1185">Reference proteome</keyword>
<dbReference type="InterPro" id="IPR011009">
    <property type="entry name" value="Kinase-like_dom_sf"/>
</dbReference>
<protein>
    <submittedName>
        <fullName evidence="2">Maltokinase</fullName>
    </submittedName>
</protein>
<dbReference type="Proteomes" id="UP000198976">
    <property type="component" value="Chromosome I"/>
</dbReference>
<dbReference type="RefSeq" id="WP_058236973.1">
    <property type="nucleotide sequence ID" value="NZ_LT629792.1"/>
</dbReference>
<accession>A0ABY0V8D3</accession>
<evidence type="ECO:0000313" key="2">
    <source>
        <dbReference type="EMBL" id="SDT97215.1"/>
    </source>
</evidence>
<dbReference type="EMBL" id="LT629792">
    <property type="protein sequence ID" value="SDT97215.1"/>
    <property type="molecule type" value="Genomic_DNA"/>
</dbReference>
<proteinExistence type="predicted"/>
<feature type="domain" description="Aminoglycoside phosphotransferase" evidence="1">
    <location>
        <begin position="250"/>
        <end position="399"/>
    </location>
</feature>
<dbReference type="Pfam" id="PF01636">
    <property type="entry name" value="APH"/>
    <property type="match status" value="1"/>
</dbReference>
<sequence>MSNAPSSIQLLEAIAPWLTSRRWFPRTSDRTLQVIGELNADSGYLEPPGTPESDSGDLASVRLLIIQAGSQLLNVPLVLVPQAGDDVAETFDNPATDVDEGDPIGSIGDLSILDGVSVWAFWDTWLAMGRAVGTVDADTVERMRDMRDQVQVYGGEQSNTSVIFRGTTDETPGIIAKVLRVLTEGAHPDVEVPTALCEADWNHVPRVFGYVAVPARVRSWPKKESELCVATIISELVRDGRDGFVFFVDGASRGEDLTEQARSLGTVTAQMHEILARALPTADGPTPSQIAARVRNNLDAAHAEVPGLTGELVDTLGRELDQLAQWDEPLQATRIHGDYHLGQTLLSDDGWKILDFEGEPLRPLAERTAPDLPLKDVAGMLRSFDYAMAQARRLADDDSAIDDAVAHEWVSQHQRAFLEGYHADFSGRDDALMTALIIEKAAYESIYEHRMRPDWLSIPLDALTELAER</sequence>
<dbReference type="Gene3D" id="3.90.1200.10">
    <property type="match status" value="1"/>
</dbReference>
<organism evidence="2 3">
    <name type="scientific">Schaalia radingae</name>
    <dbReference type="NCBI Taxonomy" id="131110"/>
    <lineage>
        <taxon>Bacteria</taxon>
        <taxon>Bacillati</taxon>
        <taxon>Actinomycetota</taxon>
        <taxon>Actinomycetes</taxon>
        <taxon>Actinomycetales</taxon>
        <taxon>Actinomycetaceae</taxon>
        <taxon>Schaalia</taxon>
    </lineage>
</organism>
<evidence type="ECO:0000259" key="1">
    <source>
        <dbReference type="Pfam" id="PF01636"/>
    </source>
</evidence>
<dbReference type="SUPFAM" id="SSF56112">
    <property type="entry name" value="Protein kinase-like (PK-like)"/>
    <property type="match status" value="1"/>
</dbReference>
<evidence type="ECO:0000313" key="3">
    <source>
        <dbReference type="Proteomes" id="UP000198976"/>
    </source>
</evidence>
<name>A0ABY0V8D3_9ACTO</name>
<reference evidence="2 3" key="1">
    <citation type="submission" date="2016-10" db="EMBL/GenBank/DDBJ databases">
        <authorList>
            <person name="Varghese N."/>
            <person name="Submissions S."/>
        </authorList>
    </citation>
    <scope>NUCLEOTIDE SEQUENCE [LARGE SCALE GENOMIC DNA]</scope>
    <source>
        <strain evidence="2 3">DSM 9169</strain>
    </source>
</reference>
<gene>
    <name evidence="2" type="ORF">SAMN04489714_1337</name>
</gene>
<dbReference type="InterPro" id="IPR002575">
    <property type="entry name" value="Aminoglycoside_PTrfase"/>
</dbReference>